<evidence type="ECO:0000256" key="1">
    <source>
        <dbReference type="SAM" id="MobiDB-lite"/>
    </source>
</evidence>
<feature type="compositionally biased region" description="Basic and acidic residues" evidence="1">
    <location>
        <begin position="154"/>
        <end position="170"/>
    </location>
</feature>
<feature type="compositionally biased region" description="Low complexity" evidence="1">
    <location>
        <begin position="69"/>
        <end position="80"/>
    </location>
</feature>
<feature type="region of interest" description="Disordered" evidence="1">
    <location>
        <begin position="39"/>
        <end position="102"/>
    </location>
</feature>
<feature type="compositionally biased region" description="Basic and acidic residues" evidence="1">
    <location>
        <begin position="39"/>
        <end position="67"/>
    </location>
</feature>
<evidence type="ECO:0000313" key="2">
    <source>
        <dbReference type="EMBL" id="KAD4586101.1"/>
    </source>
</evidence>
<keyword evidence="3" id="KW-1185">Reference proteome</keyword>
<proteinExistence type="predicted"/>
<protein>
    <submittedName>
        <fullName evidence="2">Uncharacterized protein</fullName>
    </submittedName>
</protein>
<feature type="region of interest" description="Disordered" evidence="1">
    <location>
        <begin position="142"/>
        <end position="193"/>
    </location>
</feature>
<accession>A0A5N6NE06</accession>
<comment type="caution">
    <text evidence="2">The sequence shown here is derived from an EMBL/GenBank/DDBJ whole genome shotgun (WGS) entry which is preliminary data.</text>
</comment>
<evidence type="ECO:0000313" key="3">
    <source>
        <dbReference type="Proteomes" id="UP000326396"/>
    </source>
</evidence>
<dbReference type="EMBL" id="SZYD01000012">
    <property type="protein sequence ID" value="KAD4586101.1"/>
    <property type="molecule type" value="Genomic_DNA"/>
</dbReference>
<name>A0A5N6NE06_9ASTR</name>
<dbReference type="Proteomes" id="UP000326396">
    <property type="component" value="Linkage Group LG2"/>
</dbReference>
<gene>
    <name evidence="2" type="ORF">E3N88_23702</name>
</gene>
<sequence length="193" mass="22155">MLLYTRKTTLMPVIEWLRFLDTTETMPKIINGVTKAIRKEQNAEKVDSKSSKSRQEKEEKSKTKEKIPSYSESIYNISDSSDNHDSSHNSYDSNNKKKRIGRLIWGAHPDVRADMRTTKPRSMQKATELLAELTEELIRTKGSRVFDNSHKRKRDDGKSGRHGGKFDRSGKNYNVENNKFRKVDSMGGDGKSV</sequence>
<reference evidence="2 3" key="1">
    <citation type="submission" date="2019-05" db="EMBL/GenBank/DDBJ databases">
        <title>Mikania micrantha, genome provides insights into the molecular mechanism of rapid growth.</title>
        <authorList>
            <person name="Liu B."/>
        </authorList>
    </citation>
    <scope>NUCLEOTIDE SEQUENCE [LARGE SCALE GENOMIC DNA]</scope>
    <source>
        <strain evidence="2">NLD-2019</strain>
        <tissue evidence="2">Leaf</tissue>
    </source>
</reference>
<dbReference type="AlphaFoldDB" id="A0A5N6NE06"/>
<organism evidence="2 3">
    <name type="scientific">Mikania micrantha</name>
    <name type="common">bitter vine</name>
    <dbReference type="NCBI Taxonomy" id="192012"/>
    <lineage>
        <taxon>Eukaryota</taxon>
        <taxon>Viridiplantae</taxon>
        <taxon>Streptophyta</taxon>
        <taxon>Embryophyta</taxon>
        <taxon>Tracheophyta</taxon>
        <taxon>Spermatophyta</taxon>
        <taxon>Magnoliopsida</taxon>
        <taxon>eudicotyledons</taxon>
        <taxon>Gunneridae</taxon>
        <taxon>Pentapetalae</taxon>
        <taxon>asterids</taxon>
        <taxon>campanulids</taxon>
        <taxon>Asterales</taxon>
        <taxon>Asteraceae</taxon>
        <taxon>Asteroideae</taxon>
        <taxon>Heliantheae alliance</taxon>
        <taxon>Eupatorieae</taxon>
        <taxon>Mikania</taxon>
    </lineage>
</organism>